<dbReference type="Pfam" id="PF13449">
    <property type="entry name" value="Phytase-like"/>
    <property type="match status" value="1"/>
</dbReference>
<dbReference type="RefSeq" id="WP_190601589.1">
    <property type="nucleotide sequence ID" value="NZ_CP021056.1"/>
</dbReference>
<gene>
    <name evidence="3" type="ORF">B6N60_01587</name>
</gene>
<accession>A0A975T6C6</accession>
<dbReference type="PANTHER" id="PTHR37957">
    <property type="entry name" value="BLR7070 PROTEIN"/>
    <property type="match status" value="1"/>
</dbReference>
<dbReference type="AlphaFoldDB" id="A0A975T6C6"/>
<evidence type="ECO:0000313" key="4">
    <source>
        <dbReference type="Proteomes" id="UP000683511"/>
    </source>
</evidence>
<dbReference type="InterPro" id="IPR027372">
    <property type="entry name" value="Phytase-like_dom"/>
</dbReference>
<keyword evidence="1" id="KW-0812">Transmembrane</keyword>
<sequence length="393" mass="43599">MGITQKNRKKALIIFFILPIIFINFLWSNIASASMNITGLEFIGEASLPTGLIFQKTEIGGLSGITYDRKNDLYYAISDDRGQKAPSRFYTLKIDLSKGKLDKNNISIVGVTTLLDENNQTYPPDSTDTEGIALTNKDTVFISSEGDTRQSINPFIKEFSLSTGKNLSTLTIPDKFLPEKNAKKGIRNNLAFESLTISPDNKSLFTASENALIQDGAAAKPGTGTRCRILQYNLETNQPEKEYLYQTEPVTQRINLTGQFSSGLPDLLALDNQGNLLSIERSFTGIGFGIFIFQVALEKSDNISNINSLTGKDLTKIKPAQKKLLLDLRKFDFALDNLEGLTLGPKLSDGQQSLILISDNNFNGLQRTQILAFKLKTESSLLRILRRIRILLP</sequence>
<name>A0A975T6C6_9NOST</name>
<dbReference type="EMBL" id="CP021056">
    <property type="protein sequence ID" value="QXE22900.1"/>
    <property type="molecule type" value="Genomic_DNA"/>
</dbReference>
<protein>
    <recommendedName>
        <fullName evidence="2">Phytase-like domain-containing protein</fullName>
    </recommendedName>
</protein>
<keyword evidence="1" id="KW-1133">Transmembrane helix</keyword>
<feature type="domain" description="Phytase-like" evidence="2">
    <location>
        <begin position="57"/>
        <end position="362"/>
    </location>
</feature>
<dbReference type="Proteomes" id="UP000683511">
    <property type="component" value="Chromosome"/>
</dbReference>
<evidence type="ECO:0000256" key="1">
    <source>
        <dbReference type="SAM" id="Phobius"/>
    </source>
</evidence>
<evidence type="ECO:0000259" key="2">
    <source>
        <dbReference type="Pfam" id="PF13449"/>
    </source>
</evidence>
<dbReference type="SUPFAM" id="SSF101898">
    <property type="entry name" value="NHL repeat"/>
    <property type="match status" value="1"/>
</dbReference>
<reference evidence="3" key="1">
    <citation type="submission" date="2017-04" db="EMBL/GenBank/DDBJ databases">
        <title>Genome deletions in a multicellular cyanobacterial endosymbiont for morphological adaptation in marine diatoms.</title>
        <authorList>
            <person name="Wang Y."/>
            <person name="Gao H."/>
            <person name="Li R."/>
            <person name="Xu X."/>
        </authorList>
    </citation>
    <scope>NUCLEOTIDE SEQUENCE</scope>
    <source>
        <strain evidence="3">FACHB 800</strain>
    </source>
</reference>
<evidence type="ECO:0000313" key="3">
    <source>
        <dbReference type="EMBL" id="QXE22900.1"/>
    </source>
</evidence>
<keyword evidence="1" id="KW-0472">Membrane</keyword>
<proteinExistence type="predicted"/>
<feature type="transmembrane region" description="Helical" evidence="1">
    <location>
        <begin position="12"/>
        <end position="30"/>
    </location>
</feature>
<organism evidence="3 4">
    <name type="scientific">Richelia sinica FACHB-800</name>
    <dbReference type="NCBI Taxonomy" id="1357546"/>
    <lineage>
        <taxon>Bacteria</taxon>
        <taxon>Bacillati</taxon>
        <taxon>Cyanobacteriota</taxon>
        <taxon>Cyanophyceae</taxon>
        <taxon>Nostocales</taxon>
        <taxon>Nostocaceae</taxon>
        <taxon>Richelia</taxon>
    </lineage>
</organism>
<dbReference type="KEGG" id="rsin:B6N60_01587"/>
<keyword evidence="4" id="KW-1185">Reference proteome</keyword>
<dbReference type="PANTHER" id="PTHR37957:SF1">
    <property type="entry name" value="PHYTASE-LIKE DOMAIN-CONTAINING PROTEIN"/>
    <property type="match status" value="1"/>
</dbReference>